<name>A0ABN8VUY2_9BACT</name>
<organism evidence="1 2">
    <name type="scientific">Nitrospina watsonii</name>
    <dbReference type="NCBI Taxonomy" id="1323948"/>
    <lineage>
        <taxon>Bacteria</taxon>
        <taxon>Pseudomonadati</taxon>
        <taxon>Nitrospinota/Tectimicrobiota group</taxon>
        <taxon>Nitrospinota</taxon>
        <taxon>Nitrospinia</taxon>
        <taxon>Nitrospinales</taxon>
        <taxon>Nitrospinaceae</taxon>
        <taxon>Nitrospina</taxon>
    </lineage>
</organism>
<dbReference type="EMBL" id="OX336137">
    <property type="protein sequence ID" value="CAI2717605.1"/>
    <property type="molecule type" value="Genomic_DNA"/>
</dbReference>
<dbReference type="RefSeq" id="WP_282010531.1">
    <property type="nucleotide sequence ID" value="NZ_OX336137.1"/>
</dbReference>
<protein>
    <submittedName>
        <fullName evidence="1">Uncharacterized protein</fullName>
    </submittedName>
</protein>
<proteinExistence type="predicted"/>
<accession>A0ABN8VUY2</accession>
<dbReference type="Proteomes" id="UP001157733">
    <property type="component" value="Chromosome"/>
</dbReference>
<reference evidence="1 2" key="1">
    <citation type="submission" date="2022-09" db="EMBL/GenBank/DDBJ databases">
        <authorList>
            <person name="Kop L."/>
        </authorList>
    </citation>
    <scope>NUCLEOTIDE SEQUENCE [LARGE SCALE GENOMIC DNA]</scope>
    <source>
        <strain evidence="1 2">347</strain>
    </source>
</reference>
<evidence type="ECO:0000313" key="1">
    <source>
        <dbReference type="EMBL" id="CAI2717605.1"/>
    </source>
</evidence>
<gene>
    <name evidence="1" type="ORF">NSPWAT_0746</name>
</gene>
<keyword evidence="2" id="KW-1185">Reference proteome</keyword>
<sequence>MKEQFFKITGSIVHEGEIPEDDFSMFVKAIDDRDAVQKIRETLRTQAPNVAGRMSGRVVIKGIEKRSVPEG</sequence>
<evidence type="ECO:0000313" key="2">
    <source>
        <dbReference type="Proteomes" id="UP001157733"/>
    </source>
</evidence>